<dbReference type="Proteomes" id="UP000479190">
    <property type="component" value="Unassembled WGS sequence"/>
</dbReference>
<dbReference type="Pfam" id="PF00096">
    <property type="entry name" value="zf-C2H2"/>
    <property type="match status" value="2"/>
</dbReference>
<dbReference type="EMBL" id="CADCXV010000671">
    <property type="protein sequence ID" value="CAB0032215.1"/>
    <property type="molecule type" value="Genomic_DNA"/>
</dbReference>
<evidence type="ECO:0000256" key="5">
    <source>
        <dbReference type="ARBA" id="ARBA00022833"/>
    </source>
</evidence>
<dbReference type="GO" id="GO:0000981">
    <property type="term" value="F:DNA-binding transcription factor activity, RNA polymerase II-specific"/>
    <property type="evidence" value="ECO:0007669"/>
    <property type="project" value="TreeGrafter"/>
</dbReference>
<evidence type="ECO:0000259" key="8">
    <source>
        <dbReference type="PROSITE" id="PS50157"/>
    </source>
</evidence>
<keyword evidence="6" id="KW-0539">Nucleus</keyword>
<dbReference type="GO" id="GO:0005634">
    <property type="term" value="C:nucleus"/>
    <property type="evidence" value="ECO:0007669"/>
    <property type="project" value="UniProtKB-SubCell"/>
</dbReference>
<accession>A0A6H5IBJ2</accession>
<feature type="domain" description="C2H2-type" evidence="8">
    <location>
        <begin position="163"/>
        <end position="191"/>
    </location>
</feature>
<keyword evidence="3" id="KW-0677">Repeat</keyword>
<protein>
    <recommendedName>
        <fullName evidence="8">C2H2-type domain-containing protein</fullName>
    </recommendedName>
</protein>
<reference evidence="9 10" key="1">
    <citation type="submission" date="2020-02" db="EMBL/GenBank/DDBJ databases">
        <authorList>
            <person name="Ferguson B K."/>
        </authorList>
    </citation>
    <scope>NUCLEOTIDE SEQUENCE [LARGE SCALE GENOMIC DNA]</scope>
</reference>
<keyword evidence="2" id="KW-0479">Metal-binding</keyword>
<evidence type="ECO:0000256" key="3">
    <source>
        <dbReference type="ARBA" id="ARBA00022737"/>
    </source>
</evidence>
<dbReference type="PROSITE" id="PS00028">
    <property type="entry name" value="ZINC_FINGER_C2H2_1"/>
    <property type="match status" value="2"/>
</dbReference>
<dbReference type="PROSITE" id="PS50157">
    <property type="entry name" value="ZINC_FINGER_C2H2_2"/>
    <property type="match status" value="3"/>
</dbReference>
<keyword evidence="4 7" id="KW-0863">Zinc-finger</keyword>
<dbReference type="InterPro" id="IPR013087">
    <property type="entry name" value="Znf_C2H2_type"/>
</dbReference>
<proteinExistence type="predicted"/>
<dbReference type="FunFam" id="3.30.160.60:FF:000100">
    <property type="entry name" value="Zinc finger 45-like"/>
    <property type="match status" value="1"/>
</dbReference>
<evidence type="ECO:0000256" key="6">
    <source>
        <dbReference type="ARBA" id="ARBA00023242"/>
    </source>
</evidence>
<dbReference type="SMART" id="SM00355">
    <property type="entry name" value="ZnF_C2H2"/>
    <property type="match status" value="4"/>
</dbReference>
<evidence type="ECO:0000313" key="10">
    <source>
        <dbReference type="Proteomes" id="UP000479190"/>
    </source>
</evidence>
<dbReference type="GO" id="GO:0000978">
    <property type="term" value="F:RNA polymerase II cis-regulatory region sequence-specific DNA binding"/>
    <property type="evidence" value="ECO:0007669"/>
    <property type="project" value="TreeGrafter"/>
</dbReference>
<evidence type="ECO:0000256" key="2">
    <source>
        <dbReference type="ARBA" id="ARBA00022723"/>
    </source>
</evidence>
<dbReference type="GO" id="GO:0008270">
    <property type="term" value="F:zinc ion binding"/>
    <property type="evidence" value="ECO:0007669"/>
    <property type="project" value="UniProtKB-KW"/>
</dbReference>
<feature type="domain" description="C2H2-type" evidence="8">
    <location>
        <begin position="192"/>
        <end position="220"/>
    </location>
</feature>
<dbReference type="Gene3D" id="3.30.160.60">
    <property type="entry name" value="Classic Zinc Finger"/>
    <property type="match status" value="2"/>
</dbReference>
<sequence>MSVLRYVVLADNISYIDVHTVHLDYEKVPLHAYTHTHTHTHGRKVAPDRYRMLLYIHSCCSGDKIRTNCCCCCGCCGTRHSNSRVAIAQHTQRHDCSSSSSSSRSRSRSRSMATDDELTVFHPVLGAFKCRKDFLYDKCEQKFGYKQYLLEHQKTVHEGRKDFVCDKCEKKFGRKADLFVHQKTVHEGRKDFACDRCEKKFGQKSKLIRHQRAVHEGQKDYACDKLLAARRRRDNWCSTTSVLYYIIRPVNNRAPLKGASFAQSGSINRVPHVYSWKWKIRGIFNGRNAFIADRLSTYTRTRTQTHTCALESNRLIGTVMPKHSFSRVAIEKKARGLRAFSRELTYAARAISYSHYVYVYRYIYIGYMRYVHVEMQKEIRARARKREEKVVEKKEQTPWERDDSRESASPRRYIHTRYRIVACTGSKTPCWADSEVMHSTRNVNNRTSTASYDTRGALYIHATDGIGETDDRRERRWTSDRCCFCCYVYVYMLLSKPRFVCVCVCIQHVHRTTLGRRSGENLIIEAYKRQMSVKLSRERRSTSPPDDDDYDYDDYDEYIYIPESWSYNTILTK</sequence>
<evidence type="ECO:0000256" key="1">
    <source>
        <dbReference type="ARBA" id="ARBA00004123"/>
    </source>
</evidence>
<dbReference type="PANTHER" id="PTHR23226">
    <property type="entry name" value="ZINC FINGER AND SCAN DOMAIN-CONTAINING"/>
    <property type="match status" value="1"/>
</dbReference>
<feature type="domain" description="C2H2-type" evidence="8">
    <location>
        <begin position="128"/>
        <end position="162"/>
    </location>
</feature>
<keyword evidence="10" id="KW-1185">Reference proteome</keyword>
<organism evidence="9 10">
    <name type="scientific">Trichogramma brassicae</name>
    <dbReference type="NCBI Taxonomy" id="86971"/>
    <lineage>
        <taxon>Eukaryota</taxon>
        <taxon>Metazoa</taxon>
        <taxon>Ecdysozoa</taxon>
        <taxon>Arthropoda</taxon>
        <taxon>Hexapoda</taxon>
        <taxon>Insecta</taxon>
        <taxon>Pterygota</taxon>
        <taxon>Neoptera</taxon>
        <taxon>Endopterygota</taxon>
        <taxon>Hymenoptera</taxon>
        <taxon>Apocrita</taxon>
        <taxon>Proctotrupomorpha</taxon>
        <taxon>Chalcidoidea</taxon>
        <taxon>Trichogrammatidae</taxon>
        <taxon>Trichogramma</taxon>
    </lineage>
</organism>
<dbReference type="OrthoDB" id="7685779at2759"/>
<dbReference type="SUPFAM" id="SSF57667">
    <property type="entry name" value="beta-beta-alpha zinc fingers"/>
    <property type="match status" value="2"/>
</dbReference>
<evidence type="ECO:0000256" key="7">
    <source>
        <dbReference type="PROSITE-ProRule" id="PRU00042"/>
    </source>
</evidence>
<evidence type="ECO:0000256" key="4">
    <source>
        <dbReference type="ARBA" id="ARBA00022771"/>
    </source>
</evidence>
<keyword evidence="5" id="KW-0862">Zinc</keyword>
<dbReference type="InterPro" id="IPR036236">
    <property type="entry name" value="Znf_C2H2_sf"/>
</dbReference>
<name>A0A6H5IBJ2_9HYME</name>
<comment type="subcellular location">
    <subcellularLocation>
        <location evidence="1">Nucleus</location>
    </subcellularLocation>
</comment>
<dbReference type="PANTHER" id="PTHR23226:SF416">
    <property type="entry name" value="FI01424P"/>
    <property type="match status" value="1"/>
</dbReference>
<dbReference type="AlphaFoldDB" id="A0A6H5IBJ2"/>
<evidence type="ECO:0000313" key="9">
    <source>
        <dbReference type="EMBL" id="CAB0032215.1"/>
    </source>
</evidence>
<gene>
    <name evidence="9" type="ORF">TBRA_LOCUS4159</name>
</gene>